<dbReference type="Proteomes" id="UP001595872">
    <property type="component" value="Unassembled WGS sequence"/>
</dbReference>
<protein>
    <submittedName>
        <fullName evidence="2">Uncharacterized protein</fullName>
    </submittedName>
</protein>
<comment type="caution">
    <text evidence="2">The sequence shown here is derived from an EMBL/GenBank/DDBJ whole genome shotgun (WGS) entry which is preliminary data.</text>
</comment>
<organism evidence="2 3">
    <name type="scientific">Actinomadura gamaensis</name>
    <dbReference type="NCBI Taxonomy" id="1763541"/>
    <lineage>
        <taxon>Bacteria</taxon>
        <taxon>Bacillati</taxon>
        <taxon>Actinomycetota</taxon>
        <taxon>Actinomycetes</taxon>
        <taxon>Streptosporangiales</taxon>
        <taxon>Thermomonosporaceae</taxon>
        <taxon>Actinomadura</taxon>
    </lineage>
</organism>
<evidence type="ECO:0000256" key="1">
    <source>
        <dbReference type="SAM" id="MobiDB-lite"/>
    </source>
</evidence>
<proteinExistence type="predicted"/>
<keyword evidence="3" id="KW-1185">Reference proteome</keyword>
<evidence type="ECO:0000313" key="2">
    <source>
        <dbReference type="EMBL" id="MFC4908840.1"/>
    </source>
</evidence>
<accession>A0ABV9TXF3</accession>
<name>A0ABV9TXF3_9ACTN</name>
<feature type="compositionally biased region" description="Low complexity" evidence="1">
    <location>
        <begin position="50"/>
        <end position="60"/>
    </location>
</feature>
<gene>
    <name evidence="2" type="ORF">ACFPCY_16050</name>
</gene>
<reference evidence="3" key="1">
    <citation type="journal article" date="2019" name="Int. J. Syst. Evol. Microbiol.">
        <title>The Global Catalogue of Microorganisms (GCM) 10K type strain sequencing project: providing services to taxonomists for standard genome sequencing and annotation.</title>
        <authorList>
            <consortium name="The Broad Institute Genomics Platform"/>
            <consortium name="The Broad Institute Genome Sequencing Center for Infectious Disease"/>
            <person name="Wu L."/>
            <person name="Ma J."/>
        </authorList>
    </citation>
    <scope>NUCLEOTIDE SEQUENCE [LARGE SCALE GENOMIC DNA]</scope>
    <source>
        <strain evidence="3">KLKA75</strain>
    </source>
</reference>
<dbReference type="EMBL" id="JBHSIT010000004">
    <property type="protein sequence ID" value="MFC4908840.1"/>
    <property type="molecule type" value="Genomic_DNA"/>
</dbReference>
<sequence>MARRVARRDLDFGGDRALRSEAGRALRRRAARAAGDEEVPEVEGTERGARSAAGPGARSAAGRDEDVSTESSLQEAGVLNLTPEESRERLRRRARFLRELAEARELRERVTPHRARRKQIHAALRRRTFRFLG</sequence>
<evidence type="ECO:0000313" key="3">
    <source>
        <dbReference type="Proteomes" id="UP001595872"/>
    </source>
</evidence>
<dbReference type="RefSeq" id="WP_378255840.1">
    <property type="nucleotide sequence ID" value="NZ_JBHSIT010000004.1"/>
</dbReference>
<feature type="region of interest" description="Disordered" evidence="1">
    <location>
        <begin position="28"/>
        <end position="88"/>
    </location>
</feature>